<keyword evidence="14" id="KW-0472">Membrane</keyword>
<comment type="similarity">
    <text evidence="2 11">Belongs to the TCP-1 chaperonin family.</text>
</comment>
<dbReference type="InterPro" id="IPR002194">
    <property type="entry name" value="Chaperonin_TCP-1_CS"/>
</dbReference>
<dbReference type="SUPFAM" id="SSF54849">
    <property type="entry name" value="GroEL-intermediate domain like"/>
    <property type="match status" value="1"/>
</dbReference>
<dbReference type="GO" id="GO:0140662">
    <property type="term" value="F:ATP-dependent protein folding chaperone"/>
    <property type="evidence" value="ECO:0007669"/>
    <property type="project" value="InterPro"/>
</dbReference>
<dbReference type="InterPro" id="IPR017998">
    <property type="entry name" value="Chaperone_TCP-1"/>
</dbReference>
<dbReference type="EMBL" id="SPRX01000072">
    <property type="protein sequence ID" value="TIC62318.1"/>
    <property type="molecule type" value="Genomic_DNA"/>
</dbReference>
<evidence type="ECO:0000256" key="14">
    <source>
        <dbReference type="SAM" id="Phobius"/>
    </source>
</evidence>
<evidence type="ECO:0000313" key="17">
    <source>
        <dbReference type="Proteomes" id="UP000310708"/>
    </source>
</evidence>
<keyword evidence="4" id="KW-0963">Cytoplasm</keyword>
<keyword evidence="10" id="KW-0862">Zinc</keyword>
<dbReference type="Pfam" id="PF08219">
    <property type="entry name" value="TOM13"/>
    <property type="match status" value="1"/>
</dbReference>
<comment type="subunit">
    <text evidence="3">Heterooligomeric complex of about 850 to 900 kDa that forms two stacked rings, 12 to 16 nm in diameter.</text>
</comment>
<gene>
    <name evidence="16" type="ORF">E3Q01_04004</name>
</gene>
<evidence type="ECO:0000256" key="9">
    <source>
        <dbReference type="ARBA" id="ARBA00033325"/>
    </source>
</evidence>
<dbReference type="CDD" id="cd03339">
    <property type="entry name" value="TCP1_epsilon"/>
    <property type="match status" value="1"/>
</dbReference>
<dbReference type="SUPFAM" id="SSF57850">
    <property type="entry name" value="RING/U-box"/>
    <property type="match status" value="1"/>
</dbReference>
<name>A0A4T0TCN1_9BASI</name>
<evidence type="ECO:0000256" key="13">
    <source>
        <dbReference type="SAM" id="MobiDB-lite"/>
    </source>
</evidence>
<dbReference type="InterPro" id="IPR054827">
    <property type="entry name" value="thermosome_alpha"/>
</dbReference>
<evidence type="ECO:0000256" key="11">
    <source>
        <dbReference type="RuleBase" id="RU004187"/>
    </source>
</evidence>
<reference evidence="16 17" key="1">
    <citation type="submission" date="2019-03" db="EMBL/GenBank/DDBJ databases">
        <title>Sequencing 25 genomes of Wallemia mellicola.</title>
        <authorList>
            <person name="Gostincar C."/>
        </authorList>
    </citation>
    <scope>NUCLEOTIDE SEQUENCE [LARGE SCALE GENOMIC DNA]</scope>
    <source>
        <strain evidence="16 17">EXF-757</strain>
    </source>
</reference>
<evidence type="ECO:0000256" key="12">
    <source>
        <dbReference type="SAM" id="Coils"/>
    </source>
</evidence>
<dbReference type="PANTHER" id="PTHR11353">
    <property type="entry name" value="CHAPERONIN"/>
    <property type="match status" value="1"/>
</dbReference>
<evidence type="ECO:0000256" key="10">
    <source>
        <dbReference type="PROSITE-ProRule" id="PRU00175"/>
    </source>
</evidence>
<keyword evidence="14" id="KW-0812">Transmembrane</keyword>
<dbReference type="Gene3D" id="3.30.260.10">
    <property type="entry name" value="TCP-1-like chaperonin intermediate domain"/>
    <property type="match status" value="1"/>
</dbReference>
<comment type="caution">
    <text evidence="16">The sequence shown here is derived from an EMBL/GenBank/DDBJ whole genome shotgun (WGS) entry which is preliminary data.</text>
</comment>
<evidence type="ECO:0000256" key="4">
    <source>
        <dbReference type="ARBA" id="ARBA00022490"/>
    </source>
</evidence>
<dbReference type="FunFam" id="3.50.7.10:FF:000003">
    <property type="entry name" value="T-complex protein 1 subunit epsilon"/>
    <property type="match status" value="1"/>
</dbReference>
<evidence type="ECO:0000256" key="3">
    <source>
        <dbReference type="ARBA" id="ARBA00011531"/>
    </source>
</evidence>
<feature type="compositionally biased region" description="Polar residues" evidence="13">
    <location>
        <begin position="617"/>
        <end position="628"/>
    </location>
</feature>
<dbReference type="NCBIfam" id="TIGR02343">
    <property type="entry name" value="chap_CCT_epsi"/>
    <property type="match status" value="1"/>
</dbReference>
<feature type="transmembrane region" description="Helical" evidence="14">
    <location>
        <begin position="1413"/>
        <end position="1434"/>
    </location>
</feature>
<dbReference type="InterPro" id="IPR027410">
    <property type="entry name" value="TCP-1-like_intermed_sf"/>
</dbReference>
<dbReference type="GO" id="GO:0008270">
    <property type="term" value="F:zinc ion binding"/>
    <property type="evidence" value="ECO:0007669"/>
    <property type="project" value="UniProtKB-KW"/>
</dbReference>
<dbReference type="InterPro" id="IPR053374">
    <property type="entry name" value="TCP-1_chaperonin"/>
</dbReference>
<evidence type="ECO:0000259" key="15">
    <source>
        <dbReference type="PROSITE" id="PS50089"/>
    </source>
</evidence>
<feature type="domain" description="RING-type" evidence="15">
    <location>
        <begin position="711"/>
        <end position="752"/>
    </location>
</feature>
<keyword evidence="10" id="KW-0863">Zinc-finger</keyword>
<dbReference type="GO" id="GO:0005524">
    <property type="term" value="F:ATP binding"/>
    <property type="evidence" value="ECO:0007669"/>
    <property type="project" value="UniProtKB-KW"/>
</dbReference>
<dbReference type="Pfam" id="PF00118">
    <property type="entry name" value="Cpn60_TCP1"/>
    <property type="match status" value="1"/>
</dbReference>
<keyword evidence="6 11" id="KW-0067">ATP-binding</keyword>
<evidence type="ECO:0000313" key="16">
    <source>
        <dbReference type="EMBL" id="TIC62318.1"/>
    </source>
</evidence>
<dbReference type="Gene3D" id="3.50.7.10">
    <property type="entry name" value="GroEL"/>
    <property type="match status" value="1"/>
</dbReference>
<dbReference type="PRINTS" id="PR00304">
    <property type="entry name" value="TCOMPLEXTCP1"/>
</dbReference>
<dbReference type="GO" id="GO:0005741">
    <property type="term" value="C:mitochondrial outer membrane"/>
    <property type="evidence" value="ECO:0007669"/>
    <property type="project" value="InterPro"/>
</dbReference>
<dbReference type="GO" id="GO:0016887">
    <property type="term" value="F:ATP hydrolysis activity"/>
    <property type="evidence" value="ECO:0007669"/>
    <property type="project" value="InterPro"/>
</dbReference>
<evidence type="ECO:0000256" key="1">
    <source>
        <dbReference type="ARBA" id="ARBA00004496"/>
    </source>
</evidence>
<evidence type="ECO:0000256" key="6">
    <source>
        <dbReference type="ARBA" id="ARBA00022840"/>
    </source>
</evidence>
<proteinExistence type="inferred from homology"/>
<dbReference type="SUPFAM" id="SSF52029">
    <property type="entry name" value="GroEL apical domain-like"/>
    <property type="match status" value="1"/>
</dbReference>
<keyword evidence="14" id="KW-1133">Transmembrane helix</keyword>
<dbReference type="PROSITE" id="PS00995">
    <property type="entry name" value="TCP1_3"/>
    <property type="match status" value="1"/>
</dbReference>
<accession>A0A4T0TCN1</accession>
<evidence type="ECO:0000256" key="7">
    <source>
        <dbReference type="ARBA" id="ARBA00023186"/>
    </source>
</evidence>
<sequence>MLFADSAYEYWCTSADGQFNSRRRIKMDAIQPGAAVYTQDEHGNPFIIVREQDKKTRTRGVDAIKSHILAARTVANIIKTSLGPRGLDKIMISPDGDITVTNDGATILSLMEVDNQVAKLMVSLSKSQDDEVGDGTTGVVVLAGAMLDQAIGLLDRGIHPIRIADGFDRACKIAVSELDKISDSVEFTQDGKGVGTAALYKAASTSLGSKIVSAHSKFAQIAVDSVLSVADLERRDVDFELIKVDGKVGGSLEETSLVQGVVVDKDMSHPQMPRSVKDAKIAILTCPFEPPRPKTKHKLDIGSVEEYKKLEAYEKDKFADMIKKVKDSGANLVICQWGFDDEANHLLMQNDLPAVRWVGGPEIELIAIATNGRIVPRFEDLSADKLGHAGIVREVGFGTTRDRMLVIEECANSRAVTVFVRGSNKMIIDEAKRALHDAICVVRNLIVDNRVVYGGGAAEIASSIAVTKAADETPSIEQYAMRAFSQALDAIPLALAENSGLSPIETLSDVKSQQVNDKNPNLGIDCMGRGSYDMKAQNVHDPLVSKRQQYLLATQLVRAILKIDDVITAGGDITTKSKILTSLNTIADLTPYNHKRDIRRSKEVDMSIHDPRYSPAVPTSPTPIQESPETLARSRRSNAISVASLINGPIEDDKENISVEQRKCFSHDISRLRLQFHQQALDPLRDIHEQATPSSTEFSTSLIMPTTLLFCSNCSEPLANLGVVFEPCNHTCCSLCLINSLTLNKERCGSCKASIYSFKSVNAFITSPTFPERGDGDFFNKSTVPRDRSSLTSIWSSENATRRAPSISSTLVSPPPVISSAPPAPEIGKLTFSHDWPVLKLENVPWDSTPLIVERWLPKDALPHWSVNSHAIHVVLDRNNGKASSDLYVEVVSTKIRDDIMRTKQHSVLESRGRSRYVNILASSQDELFRAIFPSWCNDNGDYCGCYHPIIAFLIINKAKLISDHELGTLIDLCERVGKKAIQHMPPKMHFCKEQQNPFNMLMSIVSKMPWSSIPRDKRKNLYRRYQNALNDCVKKSIEIILLHIEANEESIDVQLLIRLLTVAFACPGRDILFLFIFQFHTQIAFNDEQKDVFLLMSKLDVNALPSASIRHSYAPKLGLGLGALSGDGWIEQEKDQPEEYGQLNKYIGARGVQSVRNNKSLSRFGKNDYKSHIIRPTLLPPTPDQSPDFDLNAFDPLADSFNSAFKPQQVKKSTVVESNPSLETSNNFEALKEEIPKSAEEVEQSKATADELEKRKAEALERVEETRQLDMKHHRERDEQTDARIKDEDLPEMLKSSVEDTLLYHENYAKERETNSRKEQQLIAKQVADAEKKRKHEAPIFSSIDVETKRFKSESGEEVESSAVLVEKDTSNSEFELVQSDWIEDKKQVNKFQDNANDSPTLALFKRTSVRAVLAAVAVNLLIPFVNGIALGFGEIFGREVLVGYFGFGRRWWTRLDSRSSLGSAGAGLR</sequence>
<dbReference type="NCBIfam" id="NF041082">
    <property type="entry name" value="thermosome_alpha"/>
    <property type="match status" value="1"/>
</dbReference>
<keyword evidence="5 11" id="KW-0547">Nucleotide-binding</keyword>
<dbReference type="InterPro" id="IPR027409">
    <property type="entry name" value="GroEL-like_apical_dom_sf"/>
</dbReference>
<dbReference type="GO" id="GO:0005832">
    <property type="term" value="C:chaperonin-containing T-complex"/>
    <property type="evidence" value="ECO:0007669"/>
    <property type="project" value="UniProtKB-ARBA"/>
</dbReference>
<dbReference type="GO" id="GO:0051082">
    <property type="term" value="F:unfolded protein binding"/>
    <property type="evidence" value="ECO:0007669"/>
    <property type="project" value="InterPro"/>
</dbReference>
<keyword evidence="10" id="KW-0479">Metal-binding</keyword>
<evidence type="ECO:0000256" key="2">
    <source>
        <dbReference type="ARBA" id="ARBA00008020"/>
    </source>
</evidence>
<evidence type="ECO:0000256" key="8">
    <source>
        <dbReference type="ARBA" id="ARBA00024086"/>
    </source>
</evidence>
<dbReference type="PROSITE" id="PS50089">
    <property type="entry name" value="ZF_RING_2"/>
    <property type="match status" value="1"/>
</dbReference>
<dbReference type="InterPro" id="IPR001841">
    <property type="entry name" value="Znf_RING"/>
</dbReference>
<feature type="coiled-coil region" evidence="12">
    <location>
        <begin position="1236"/>
        <end position="1270"/>
    </location>
</feature>
<keyword evidence="12" id="KW-0175">Coiled coil</keyword>
<dbReference type="Gene3D" id="1.10.560.10">
    <property type="entry name" value="GroEL-like equatorial domain"/>
    <property type="match status" value="1"/>
</dbReference>
<evidence type="ECO:0000256" key="5">
    <source>
        <dbReference type="ARBA" id="ARBA00022741"/>
    </source>
</evidence>
<dbReference type="InterPro" id="IPR013262">
    <property type="entry name" value="OMP_MIM1/TOM13_mt"/>
</dbReference>
<feature type="region of interest" description="Disordered" evidence="13">
    <location>
        <begin position="609"/>
        <end position="632"/>
    </location>
</feature>
<dbReference type="Proteomes" id="UP000310708">
    <property type="component" value="Unassembled WGS sequence"/>
</dbReference>
<dbReference type="SUPFAM" id="SSF48592">
    <property type="entry name" value="GroEL equatorial domain-like"/>
    <property type="match status" value="1"/>
</dbReference>
<dbReference type="NCBIfam" id="NF041083">
    <property type="entry name" value="thermosome_beta"/>
    <property type="match status" value="1"/>
</dbReference>
<keyword evidence="7 11" id="KW-0143">Chaperone</keyword>
<comment type="subcellular location">
    <subcellularLocation>
        <location evidence="1">Cytoplasm</location>
    </subcellularLocation>
</comment>
<dbReference type="PROSITE" id="PS00751">
    <property type="entry name" value="TCP1_2"/>
    <property type="match status" value="1"/>
</dbReference>
<dbReference type="InterPro" id="IPR012718">
    <property type="entry name" value="Chap_CCT_epsi"/>
</dbReference>
<dbReference type="PROSITE" id="PS00750">
    <property type="entry name" value="TCP1_1"/>
    <property type="match status" value="1"/>
</dbReference>
<dbReference type="InterPro" id="IPR027413">
    <property type="entry name" value="GROEL-like_equatorial_sf"/>
</dbReference>
<organism evidence="16 17">
    <name type="scientific">Wallemia mellicola</name>
    <dbReference type="NCBI Taxonomy" id="1708541"/>
    <lineage>
        <taxon>Eukaryota</taxon>
        <taxon>Fungi</taxon>
        <taxon>Dikarya</taxon>
        <taxon>Basidiomycota</taxon>
        <taxon>Wallemiomycotina</taxon>
        <taxon>Wallemiomycetes</taxon>
        <taxon>Wallemiales</taxon>
        <taxon>Wallemiaceae</taxon>
        <taxon>Wallemia</taxon>
    </lineage>
</organism>
<dbReference type="InterPro" id="IPR002423">
    <property type="entry name" value="Cpn60/GroEL/TCP-1"/>
</dbReference>
<protein>
    <recommendedName>
        <fullName evidence="8">T-complex protein 1 subunit epsilon</fullName>
    </recommendedName>
    <alternativeName>
        <fullName evidence="9">CCT-epsilon</fullName>
    </alternativeName>
</protein>
<dbReference type="CDD" id="cd16449">
    <property type="entry name" value="RING-HC"/>
    <property type="match status" value="1"/>
</dbReference>